<dbReference type="InterPro" id="IPR003362">
    <property type="entry name" value="Bact_transf"/>
</dbReference>
<dbReference type="AlphaFoldDB" id="A0A9X1BNX7"/>
<evidence type="ECO:0000259" key="2">
    <source>
        <dbReference type="Pfam" id="PF02397"/>
    </source>
</evidence>
<evidence type="ECO:0000313" key="4">
    <source>
        <dbReference type="Proteomes" id="UP000643207"/>
    </source>
</evidence>
<protein>
    <submittedName>
        <fullName evidence="3">Sugar transferase</fullName>
    </submittedName>
</protein>
<reference evidence="3 4" key="1">
    <citation type="submission" date="2021-01" db="EMBL/GenBank/DDBJ databases">
        <title>Piscinibacter sp. Jin2 Genome sequencing and assembly.</title>
        <authorList>
            <person name="Kim I."/>
        </authorList>
    </citation>
    <scope>NUCLEOTIDE SEQUENCE [LARGE SCALE GENOMIC DNA]</scope>
    <source>
        <strain evidence="3 4">Jin2</strain>
    </source>
</reference>
<gene>
    <name evidence="3" type="ORF">JI742_12420</name>
</gene>
<evidence type="ECO:0000313" key="3">
    <source>
        <dbReference type="EMBL" id="MBL0720690.1"/>
    </source>
</evidence>
<feature type="domain" description="Bacterial sugar transferase" evidence="2">
    <location>
        <begin position="3"/>
        <end position="200"/>
    </location>
</feature>
<dbReference type="Pfam" id="PF02397">
    <property type="entry name" value="Bac_transf"/>
    <property type="match status" value="1"/>
</dbReference>
<evidence type="ECO:0000256" key="1">
    <source>
        <dbReference type="ARBA" id="ARBA00006464"/>
    </source>
</evidence>
<dbReference type="PANTHER" id="PTHR30576">
    <property type="entry name" value="COLANIC BIOSYNTHESIS UDP-GLUCOSE LIPID CARRIER TRANSFERASE"/>
    <property type="match status" value="1"/>
</dbReference>
<organism evidence="3 4">
    <name type="scientific">Aquariibacter lacus</name>
    <dbReference type="NCBI Taxonomy" id="2801332"/>
    <lineage>
        <taxon>Bacteria</taxon>
        <taxon>Pseudomonadati</taxon>
        <taxon>Pseudomonadota</taxon>
        <taxon>Betaproteobacteria</taxon>
        <taxon>Burkholderiales</taxon>
        <taxon>Sphaerotilaceae</taxon>
        <taxon>Aquariibacter</taxon>
    </lineage>
</organism>
<proteinExistence type="inferred from homology"/>
<dbReference type="Proteomes" id="UP000643207">
    <property type="component" value="Unassembled WGS sequence"/>
</dbReference>
<accession>A0A9X1BNX7</accession>
<dbReference type="RefSeq" id="WP_201827326.1">
    <property type="nucleotide sequence ID" value="NZ_JAERRA010000002.1"/>
</dbReference>
<name>A0A9X1BNX7_9BURK</name>
<dbReference type="PANTHER" id="PTHR30576:SF20">
    <property type="entry name" value="QUINOVOSAMINEPHOSPHOTRANSFERAE-RELATED"/>
    <property type="match status" value="1"/>
</dbReference>
<comment type="similarity">
    <text evidence="1">Belongs to the bacterial sugar transferase family.</text>
</comment>
<sequence>MGKRLFDLLAAGLGLLLLALPMAAIALAVRLDSPGPVFFRQQRVGRHGRLFRIHKFRTMVADAERRGPGITVGEDARITRVGAWLRRHKLDELPQLIDVLRGTMSLVGPRPELPRYVAHYARLLGEADAARLLALRPGLTDPASLAFRDEAALLADAADPERRYVEELLPRKLALALAYAGRASLRTDLGLILRTLAALLGAAGPRPPQGPAPRPPA</sequence>
<keyword evidence="3" id="KW-0808">Transferase</keyword>
<comment type="caution">
    <text evidence="3">The sequence shown here is derived from an EMBL/GenBank/DDBJ whole genome shotgun (WGS) entry which is preliminary data.</text>
</comment>
<dbReference type="EMBL" id="JAERRA010000002">
    <property type="protein sequence ID" value="MBL0720690.1"/>
    <property type="molecule type" value="Genomic_DNA"/>
</dbReference>
<dbReference type="GO" id="GO:0016780">
    <property type="term" value="F:phosphotransferase activity, for other substituted phosphate groups"/>
    <property type="evidence" value="ECO:0007669"/>
    <property type="project" value="TreeGrafter"/>
</dbReference>
<keyword evidence="4" id="KW-1185">Reference proteome</keyword>